<sequence>MIPGKSGFSGRIENVELTQIIQMVCMSGHNVRIIVKAGDREGIVLVYGGSIFHAEAEGHQGEEAIYRMATWEGQVCEFSPLYEEPKVKTVKKDWQYVLLEAARIQDEQRIQKKIKVLIVDDSEFFVRRLKSVLDEDDELSVVGAARNGSEAVEFLKEKAVDVVVLDIFMPVMKGDTALKHIMLKFGVPVVIMSAFPRGSEATLFEFLCLGAVDVFPKPTSNEGFEWQHDLRNRLKKAARACVSRFRLIRPGRDSGEKYKTPRKMACSKIREKLTVVVGGEASHGEWFRLPLEKLSQEGILAAFSTLHAEILPLVMNLIRDKAHCGTLFHNTGDAVKIFPGSVNFFSSDRRWRFTGAAESDGWLVEPLESSTGTTDAAVELARSAIEVGIREVNMIILSGADEFPSEEVKNLVDCGVRFWIPPLDGMVFSCMAESVIRSVDSTTVGNSVILADNWDALMVKYEGETGGDQQCE</sequence>
<evidence type="ECO:0000313" key="4">
    <source>
        <dbReference type="Proteomes" id="UP000199611"/>
    </source>
</evidence>
<evidence type="ECO:0000259" key="2">
    <source>
        <dbReference type="PROSITE" id="PS50110"/>
    </source>
</evidence>
<keyword evidence="1" id="KW-0597">Phosphoprotein</keyword>
<dbReference type="Pfam" id="PF14332">
    <property type="entry name" value="DUF4388"/>
    <property type="match status" value="1"/>
</dbReference>
<reference evidence="3 4" key="1">
    <citation type="submission" date="2016-10" db="EMBL/GenBank/DDBJ databases">
        <authorList>
            <person name="de Groot N.N."/>
        </authorList>
    </citation>
    <scope>NUCLEOTIDE SEQUENCE [LARGE SCALE GENOMIC DNA]</scope>
    <source>
        <strain evidence="3 4">DSM 9990</strain>
    </source>
</reference>
<proteinExistence type="predicted"/>
<evidence type="ECO:0000313" key="3">
    <source>
        <dbReference type="EMBL" id="SFM96670.1"/>
    </source>
</evidence>
<dbReference type="Proteomes" id="UP000199611">
    <property type="component" value="Unassembled WGS sequence"/>
</dbReference>
<dbReference type="PROSITE" id="PS50110">
    <property type="entry name" value="RESPONSE_REGULATORY"/>
    <property type="match status" value="1"/>
</dbReference>
<dbReference type="RefSeq" id="WP_093395683.1">
    <property type="nucleotide sequence ID" value="NZ_FOUU01000008.1"/>
</dbReference>
<keyword evidence="4" id="KW-1185">Reference proteome</keyword>
<name>A0A1I4V6R0_9BACT</name>
<gene>
    <name evidence="3" type="ORF">SAMN05660836_02128</name>
</gene>
<dbReference type="AlphaFoldDB" id="A0A1I4V6R0"/>
<dbReference type="OrthoDB" id="9793421at2"/>
<accession>A0A1I4V6R0</accession>
<dbReference type="Pfam" id="PF00072">
    <property type="entry name" value="Response_reg"/>
    <property type="match status" value="1"/>
</dbReference>
<protein>
    <recommendedName>
        <fullName evidence="2">Response regulatory domain-containing protein</fullName>
    </recommendedName>
</protein>
<dbReference type="InterPro" id="IPR001789">
    <property type="entry name" value="Sig_transdc_resp-reg_receiver"/>
</dbReference>
<feature type="domain" description="Response regulatory" evidence="2">
    <location>
        <begin position="115"/>
        <end position="232"/>
    </location>
</feature>
<dbReference type="Gene3D" id="3.40.50.2300">
    <property type="match status" value="1"/>
</dbReference>
<dbReference type="GO" id="GO:0000160">
    <property type="term" value="P:phosphorelay signal transduction system"/>
    <property type="evidence" value="ECO:0007669"/>
    <property type="project" value="InterPro"/>
</dbReference>
<dbReference type="SMART" id="SM00448">
    <property type="entry name" value="REC"/>
    <property type="match status" value="1"/>
</dbReference>
<dbReference type="CDD" id="cd17541">
    <property type="entry name" value="REC_CheB-like"/>
    <property type="match status" value="1"/>
</dbReference>
<dbReference type="InterPro" id="IPR025497">
    <property type="entry name" value="PatA-like_N"/>
</dbReference>
<feature type="modified residue" description="4-aspartylphosphate" evidence="1">
    <location>
        <position position="166"/>
    </location>
</feature>
<dbReference type="STRING" id="39841.SAMN05660836_02128"/>
<dbReference type="PANTHER" id="PTHR42872">
    <property type="entry name" value="PROTEIN-GLUTAMATE METHYLESTERASE/PROTEIN-GLUTAMINE GLUTAMINASE"/>
    <property type="match status" value="1"/>
</dbReference>
<organism evidence="3 4">
    <name type="scientific">Thermodesulforhabdus norvegica</name>
    <dbReference type="NCBI Taxonomy" id="39841"/>
    <lineage>
        <taxon>Bacteria</taxon>
        <taxon>Pseudomonadati</taxon>
        <taxon>Thermodesulfobacteriota</taxon>
        <taxon>Syntrophobacteria</taxon>
        <taxon>Syntrophobacterales</taxon>
        <taxon>Thermodesulforhabdaceae</taxon>
        <taxon>Thermodesulforhabdus</taxon>
    </lineage>
</organism>
<evidence type="ECO:0000256" key="1">
    <source>
        <dbReference type="PROSITE-ProRule" id="PRU00169"/>
    </source>
</evidence>
<dbReference type="EMBL" id="FOUU01000008">
    <property type="protein sequence ID" value="SFM96670.1"/>
    <property type="molecule type" value="Genomic_DNA"/>
</dbReference>
<dbReference type="PANTHER" id="PTHR42872:SF6">
    <property type="entry name" value="PROTEIN-GLUTAMATE METHYLESTERASE_PROTEIN-GLUTAMINE GLUTAMINASE"/>
    <property type="match status" value="1"/>
</dbReference>
<dbReference type="SUPFAM" id="SSF52172">
    <property type="entry name" value="CheY-like"/>
    <property type="match status" value="1"/>
</dbReference>
<dbReference type="InterPro" id="IPR011006">
    <property type="entry name" value="CheY-like_superfamily"/>
</dbReference>